<dbReference type="Proteomes" id="UP000254737">
    <property type="component" value="Unassembled WGS sequence"/>
</dbReference>
<reference evidence="1 2" key="1">
    <citation type="submission" date="2018-06" db="EMBL/GenBank/DDBJ databases">
        <authorList>
            <consortium name="Pathogen Informatics"/>
            <person name="Doyle S."/>
        </authorList>
    </citation>
    <scope>NUCLEOTIDE SEQUENCE [LARGE SCALE GENOMIC DNA]</scope>
    <source>
        <strain evidence="1 2">NCTC13456</strain>
    </source>
</reference>
<dbReference type="AlphaFoldDB" id="A0A376FXM5"/>
<gene>
    <name evidence="1" type="ORF">NCTC13456_00316</name>
</gene>
<dbReference type="RefSeq" id="WP_114998265.1">
    <property type="nucleotide sequence ID" value="NZ_UFXS01000001.1"/>
</dbReference>
<organism evidence="1 2">
    <name type="scientific">Empedobacter falsenii</name>
    <dbReference type="NCBI Taxonomy" id="343874"/>
    <lineage>
        <taxon>Bacteria</taxon>
        <taxon>Pseudomonadati</taxon>
        <taxon>Bacteroidota</taxon>
        <taxon>Flavobacteriia</taxon>
        <taxon>Flavobacteriales</taxon>
        <taxon>Weeksellaceae</taxon>
        <taxon>Empedobacter</taxon>
    </lineage>
</organism>
<evidence type="ECO:0000313" key="1">
    <source>
        <dbReference type="EMBL" id="STD53099.1"/>
    </source>
</evidence>
<proteinExistence type="predicted"/>
<name>A0A376FXM5_9FLAO</name>
<evidence type="ECO:0000313" key="2">
    <source>
        <dbReference type="Proteomes" id="UP000254737"/>
    </source>
</evidence>
<accession>A0A376FXM5</accession>
<sequence length="126" mass="14683">MNLLEIRERNGNDVYKKQFIQKVLSEQGNEMIQAQNKVMRQRGFTTSSFYDNSFSVNNDTLQLDILKLHRFVDMSSRESASGKHKKKSHPIYNRIVFGHLPNIVNELSFGFSDAVIQELKELENNF</sequence>
<dbReference type="EMBL" id="UFXS01000001">
    <property type="protein sequence ID" value="STD53099.1"/>
    <property type="molecule type" value="Genomic_DNA"/>
</dbReference>
<protein>
    <submittedName>
        <fullName evidence="1">Uncharacterized protein</fullName>
    </submittedName>
</protein>